<dbReference type="PANTHER" id="PTHR15371:SF0">
    <property type="entry name" value="SD19278P"/>
    <property type="match status" value="1"/>
</dbReference>
<dbReference type="GO" id="GO:0005744">
    <property type="term" value="C:TIM23 mitochondrial import inner membrane translocase complex"/>
    <property type="evidence" value="ECO:0007669"/>
    <property type="project" value="TreeGrafter"/>
</dbReference>
<keyword evidence="2 5" id="KW-0812">Transmembrane</keyword>
<evidence type="ECO:0000256" key="4">
    <source>
        <dbReference type="ARBA" id="ARBA00023136"/>
    </source>
</evidence>
<dbReference type="InterPro" id="IPR045238">
    <property type="entry name" value="Tim23-like"/>
</dbReference>
<dbReference type="PANTHER" id="PTHR15371">
    <property type="entry name" value="TIM23"/>
    <property type="match status" value="1"/>
</dbReference>
<evidence type="ECO:0000256" key="2">
    <source>
        <dbReference type="ARBA" id="ARBA00022692"/>
    </source>
</evidence>
<feature type="transmembrane region" description="Helical" evidence="5">
    <location>
        <begin position="43"/>
        <end position="67"/>
    </location>
</feature>
<name>A0A7S3JYG3_9STRA</name>
<evidence type="ECO:0000313" key="6">
    <source>
        <dbReference type="EMBL" id="CAE0366975.1"/>
    </source>
</evidence>
<evidence type="ECO:0000256" key="5">
    <source>
        <dbReference type="SAM" id="Phobius"/>
    </source>
</evidence>
<proteinExistence type="predicted"/>
<dbReference type="GO" id="GO:0030150">
    <property type="term" value="P:protein import into mitochondrial matrix"/>
    <property type="evidence" value="ECO:0007669"/>
    <property type="project" value="TreeGrafter"/>
</dbReference>
<evidence type="ECO:0000256" key="3">
    <source>
        <dbReference type="ARBA" id="ARBA00022989"/>
    </source>
</evidence>
<organism evidence="6">
    <name type="scientific">Aureoumbra lagunensis</name>
    <dbReference type="NCBI Taxonomy" id="44058"/>
    <lineage>
        <taxon>Eukaryota</taxon>
        <taxon>Sar</taxon>
        <taxon>Stramenopiles</taxon>
        <taxon>Ochrophyta</taxon>
        <taxon>Pelagophyceae</taxon>
        <taxon>Pelagomonadales</taxon>
        <taxon>Aureoumbra</taxon>
    </lineage>
</organism>
<dbReference type="EMBL" id="HBIJ01011278">
    <property type="protein sequence ID" value="CAE0366975.1"/>
    <property type="molecule type" value="Transcribed_RNA"/>
</dbReference>
<sequence>MNAQEGEIDVRTLAPMFGMPTKGVAEPDYLEYDIRGRGFLERMFFNCGSMYLVGMFGGGIYGAGAAYRSEASGASFRVITNSMMNGFGKRGANAGNAFGAIALLYSCYESIADSLQLHAFVQNHDAANPIFAGIATGFTYKAFAGPRAIVLAGALGGSLAASLHYFPSFR</sequence>
<accession>A0A7S3JYG3</accession>
<dbReference type="Pfam" id="PF02466">
    <property type="entry name" value="Tim17"/>
    <property type="match status" value="1"/>
</dbReference>
<gene>
    <name evidence="6" type="ORF">ALAG00032_LOCUS7723</name>
</gene>
<dbReference type="PROSITE" id="PS00217">
    <property type="entry name" value="SUGAR_TRANSPORT_2"/>
    <property type="match status" value="1"/>
</dbReference>
<evidence type="ECO:0008006" key="7">
    <source>
        <dbReference type="Google" id="ProtNLM"/>
    </source>
</evidence>
<feature type="transmembrane region" description="Helical" evidence="5">
    <location>
        <begin position="148"/>
        <end position="166"/>
    </location>
</feature>
<dbReference type="GO" id="GO:0008320">
    <property type="term" value="F:protein transmembrane transporter activity"/>
    <property type="evidence" value="ECO:0007669"/>
    <property type="project" value="TreeGrafter"/>
</dbReference>
<comment type="subcellular location">
    <subcellularLocation>
        <location evidence="1">Membrane</location>
        <topology evidence="1">Multi-pass membrane protein</topology>
    </subcellularLocation>
</comment>
<dbReference type="AlphaFoldDB" id="A0A7S3JYG3"/>
<dbReference type="InterPro" id="IPR005829">
    <property type="entry name" value="Sugar_transporter_CS"/>
</dbReference>
<evidence type="ECO:0000256" key="1">
    <source>
        <dbReference type="ARBA" id="ARBA00004141"/>
    </source>
</evidence>
<reference evidence="6" key="1">
    <citation type="submission" date="2021-01" db="EMBL/GenBank/DDBJ databases">
        <authorList>
            <person name="Corre E."/>
            <person name="Pelletier E."/>
            <person name="Niang G."/>
            <person name="Scheremetjew M."/>
            <person name="Finn R."/>
            <person name="Kale V."/>
            <person name="Holt S."/>
            <person name="Cochrane G."/>
            <person name="Meng A."/>
            <person name="Brown T."/>
            <person name="Cohen L."/>
        </authorList>
    </citation>
    <scope>NUCLEOTIDE SEQUENCE</scope>
    <source>
        <strain evidence="6">CCMP1510</strain>
    </source>
</reference>
<keyword evidence="3 5" id="KW-1133">Transmembrane helix</keyword>
<keyword evidence="4 5" id="KW-0472">Membrane</keyword>
<protein>
    <recommendedName>
        <fullName evidence="7">Mitochondrial import inner membrane translocase subunit TIM22</fullName>
    </recommendedName>
</protein>